<dbReference type="GO" id="GO:0005886">
    <property type="term" value="C:plasma membrane"/>
    <property type="evidence" value="ECO:0007669"/>
    <property type="project" value="UniProtKB-SubCell"/>
</dbReference>
<comment type="caution">
    <text evidence="8">The sequence shown here is derived from an EMBL/GenBank/DDBJ whole genome shotgun (WGS) entry which is preliminary data.</text>
</comment>
<keyword evidence="5 6" id="KW-0472">Membrane</keyword>
<gene>
    <name evidence="8" type="ORF">A6F49_01425</name>
</gene>
<name>A0A1B7LV34_9MICC</name>
<dbReference type="Proteomes" id="UP000078292">
    <property type="component" value="Unassembled WGS sequence"/>
</dbReference>
<evidence type="ECO:0000256" key="6">
    <source>
        <dbReference type="SAM" id="Phobius"/>
    </source>
</evidence>
<dbReference type="RefSeq" id="WP_043055592.1">
    <property type="nucleotide sequence ID" value="NZ_LXEY01000113.1"/>
</dbReference>
<organism evidence="8 9">
    <name type="scientific">Enteractinococcus helveticum</name>
    <dbReference type="NCBI Taxonomy" id="1837282"/>
    <lineage>
        <taxon>Bacteria</taxon>
        <taxon>Bacillati</taxon>
        <taxon>Actinomycetota</taxon>
        <taxon>Actinomycetes</taxon>
        <taxon>Micrococcales</taxon>
        <taxon>Micrococcaceae</taxon>
    </lineage>
</organism>
<reference evidence="8 9" key="1">
    <citation type="submission" date="2016-04" db="EMBL/GenBank/DDBJ databases">
        <title>First whole genome shotgun sequence of the bacterium Enteractinococcus sp. strain UASWS1574.</title>
        <authorList>
            <person name="Crovadore J."/>
            <person name="Chablais R."/>
            <person name="Lefort F."/>
        </authorList>
    </citation>
    <scope>NUCLEOTIDE SEQUENCE [LARGE SCALE GENOMIC DNA]</scope>
    <source>
        <strain evidence="8 9">UASWS1574</strain>
    </source>
</reference>
<feature type="transmembrane region" description="Helical" evidence="6">
    <location>
        <begin position="37"/>
        <end position="60"/>
    </location>
</feature>
<evidence type="ECO:0000313" key="9">
    <source>
        <dbReference type="Proteomes" id="UP000078292"/>
    </source>
</evidence>
<dbReference type="Pfam" id="PF12823">
    <property type="entry name" value="DUF3817"/>
    <property type="match status" value="1"/>
</dbReference>
<feature type="domain" description="DUF3817" evidence="7">
    <location>
        <begin position="7"/>
        <end position="93"/>
    </location>
</feature>
<dbReference type="STRING" id="1837282.A6F49_01425"/>
<evidence type="ECO:0000313" key="8">
    <source>
        <dbReference type="EMBL" id="OAV51888.1"/>
    </source>
</evidence>
<keyword evidence="2" id="KW-1003">Cell membrane</keyword>
<dbReference type="AlphaFoldDB" id="A0A1B7LV34"/>
<evidence type="ECO:0000256" key="1">
    <source>
        <dbReference type="ARBA" id="ARBA00004651"/>
    </source>
</evidence>
<dbReference type="InterPro" id="IPR023845">
    <property type="entry name" value="DUF3817_TM"/>
</dbReference>
<accession>A0A1B7LV34</accession>
<feature type="transmembrane region" description="Helical" evidence="6">
    <location>
        <begin position="12"/>
        <end position="31"/>
    </location>
</feature>
<dbReference type="PANTHER" id="PTHR40077:SF1">
    <property type="entry name" value="MEMBRANE PROTEIN"/>
    <property type="match status" value="1"/>
</dbReference>
<sequence length="153" mass="16974">MFATPRKFFRFFAIAEVISWTLLIAGLILRATQGWDVAVTIGGGIHGFVFLSYALTAILASKNQRWSAGPTAIAIISAGVPYATVPVDIWLDRTGRLEGNWRRTATEDPRDHTWHDRLLRWVINHPGRSVLIGLVAVVVVYVALLLMGPPVER</sequence>
<evidence type="ECO:0000259" key="7">
    <source>
        <dbReference type="Pfam" id="PF12823"/>
    </source>
</evidence>
<evidence type="ECO:0000256" key="3">
    <source>
        <dbReference type="ARBA" id="ARBA00022692"/>
    </source>
</evidence>
<evidence type="ECO:0000256" key="2">
    <source>
        <dbReference type="ARBA" id="ARBA00022475"/>
    </source>
</evidence>
<dbReference type="OrthoDB" id="3396203at2"/>
<keyword evidence="3 6" id="KW-0812">Transmembrane</keyword>
<evidence type="ECO:0000256" key="5">
    <source>
        <dbReference type="ARBA" id="ARBA00023136"/>
    </source>
</evidence>
<keyword evidence="9" id="KW-1185">Reference proteome</keyword>
<dbReference type="PANTHER" id="PTHR40077">
    <property type="entry name" value="MEMBRANE PROTEIN-RELATED"/>
    <property type="match status" value="1"/>
</dbReference>
<proteinExistence type="predicted"/>
<keyword evidence="4 6" id="KW-1133">Transmembrane helix</keyword>
<dbReference type="EMBL" id="LXEY01000113">
    <property type="protein sequence ID" value="OAV51888.1"/>
    <property type="molecule type" value="Genomic_DNA"/>
</dbReference>
<evidence type="ECO:0000256" key="4">
    <source>
        <dbReference type="ARBA" id="ARBA00022989"/>
    </source>
</evidence>
<protein>
    <recommendedName>
        <fullName evidence="7">DUF3817 domain-containing protein</fullName>
    </recommendedName>
</protein>
<comment type="subcellular location">
    <subcellularLocation>
        <location evidence="1">Cell membrane</location>
        <topology evidence="1">Multi-pass membrane protein</topology>
    </subcellularLocation>
</comment>
<feature type="transmembrane region" description="Helical" evidence="6">
    <location>
        <begin position="129"/>
        <end position="147"/>
    </location>
</feature>
<dbReference type="NCBIfam" id="TIGR03954">
    <property type="entry name" value="integ_memb_HG"/>
    <property type="match status" value="1"/>
</dbReference>